<dbReference type="AlphaFoldDB" id="A0A0G1DHZ2"/>
<feature type="domain" description="DUF8173" evidence="2">
    <location>
        <begin position="227"/>
        <end position="370"/>
    </location>
</feature>
<dbReference type="InterPro" id="IPR058486">
    <property type="entry name" value="DUF8173"/>
</dbReference>
<feature type="transmembrane region" description="Helical" evidence="1">
    <location>
        <begin position="353"/>
        <end position="373"/>
    </location>
</feature>
<feature type="transmembrane region" description="Helical" evidence="1">
    <location>
        <begin position="330"/>
        <end position="347"/>
    </location>
</feature>
<evidence type="ECO:0000313" key="4">
    <source>
        <dbReference type="Proteomes" id="UP000034090"/>
    </source>
</evidence>
<feature type="transmembrane region" description="Helical" evidence="1">
    <location>
        <begin position="227"/>
        <end position="247"/>
    </location>
</feature>
<dbReference type="STRING" id="1618578.UV74_C0013G0436"/>
<comment type="caution">
    <text evidence="3">The sequence shown here is derived from an EMBL/GenBank/DDBJ whole genome shotgun (WGS) entry which is preliminary data.</text>
</comment>
<evidence type="ECO:0000256" key="1">
    <source>
        <dbReference type="SAM" id="Phobius"/>
    </source>
</evidence>
<proteinExistence type="predicted"/>
<reference evidence="3 4" key="1">
    <citation type="journal article" date="2015" name="Nature">
        <title>rRNA introns, odd ribosomes, and small enigmatic genomes across a large radiation of phyla.</title>
        <authorList>
            <person name="Brown C.T."/>
            <person name="Hug L.A."/>
            <person name="Thomas B.C."/>
            <person name="Sharon I."/>
            <person name="Castelle C.J."/>
            <person name="Singh A."/>
            <person name="Wilkins M.J."/>
            <person name="Williams K.H."/>
            <person name="Banfield J.F."/>
        </authorList>
    </citation>
    <scope>NUCLEOTIDE SEQUENCE [LARGE SCALE GENOMIC DNA]</scope>
</reference>
<protein>
    <recommendedName>
        <fullName evidence="2">DUF8173 domain-containing protein</fullName>
    </recommendedName>
</protein>
<name>A0A0G1DHZ2_9BACT</name>
<keyword evidence="1" id="KW-0472">Membrane</keyword>
<evidence type="ECO:0000313" key="3">
    <source>
        <dbReference type="EMBL" id="KKS97314.1"/>
    </source>
</evidence>
<dbReference type="Proteomes" id="UP000034090">
    <property type="component" value="Unassembled WGS sequence"/>
</dbReference>
<accession>A0A0G1DHZ2</accession>
<organism evidence="3 4">
    <name type="scientific">Candidatus Woesebacteria bacterium GW2011_GWB1_43_14</name>
    <dbReference type="NCBI Taxonomy" id="1618578"/>
    <lineage>
        <taxon>Bacteria</taxon>
        <taxon>Candidatus Woeseibacteriota</taxon>
    </lineage>
</organism>
<feature type="transmembrane region" description="Helical" evidence="1">
    <location>
        <begin position="297"/>
        <end position="318"/>
    </location>
</feature>
<feature type="transmembrane region" description="Helical" evidence="1">
    <location>
        <begin position="267"/>
        <end position="291"/>
    </location>
</feature>
<dbReference type="Pfam" id="PF26514">
    <property type="entry name" value="DUF8173"/>
    <property type="match status" value="1"/>
</dbReference>
<evidence type="ECO:0000259" key="2">
    <source>
        <dbReference type="Pfam" id="PF26514"/>
    </source>
</evidence>
<keyword evidence="1" id="KW-0812">Transmembrane</keyword>
<keyword evidence="1" id="KW-1133">Transmembrane helix</keyword>
<sequence length="386" mass="40029">MRKIIGLASVLAVTLLVLPITVLAKSNPETKKIVTLGSNEIIDHDYFAAGEIVEISGTVNGDVYAAGGQVLIDGVINGDLLAAGGAITVSGTVTQDARIAGGQVVVNGNIGRNLSLAGGNIEISNDANVVGSVAIGGGNINLNGPIGKDATIGAGNLSVNNTVAGNLMAGVGTLRLSSKAQVGGNVTYWSEEDASIASDATVLGNIEKKAPTSLPKPKNPEKALAKFGSLMTITSLLSTLLVGLLIIKLAPNLSENVLKVITDRKFISLAIGLTLLILAPILAVLLMITFIGLPLGLITIILWILYLYIGRIFVIIWGGKMIVSYFKNKPATMGWSLLAGTLAYYLLGSLPFVGWIIRAVVIILGLGALAIACKEACARSRKEKIL</sequence>
<gene>
    <name evidence="3" type="ORF">UV74_C0013G0436</name>
</gene>
<dbReference type="EMBL" id="LCFQ01000013">
    <property type="protein sequence ID" value="KKS97314.1"/>
    <property type="molecule type" value="Genomic_DNA"/>
</dbReference>